<keyword evidence="1" id="KW-0812">Transmembrane</keyword>
<feature type="transmembrane region" description="Helical" evidence="1">
    <location>
        <begin position="210"/>
        <end position="233"/>
    </location>
</feature>
<organism evidence="2 3">
    <name type="scientific">Cyphellophora europaea (strain CBS 101466)</name>
    <name type="common">Phialophora europaea</name>
    <dbReference type="NCBI Taxonomy" id="1220924"/>
    <lineage>
        <taxon>Eukaryota</taxon>
        <taxon>Fungi</taxon>
        <taxon>Dikarya</taxon>
        <taxon>Ascomycota</taxon>
        <taxon>Pezizomycotina</taxon>
        <taxon>Eurotiomycetes</taxon>
        <taxon>Chaetothyriomycetidae</taxon>
        <taxon>Chaetothyriales</taxon>
        <taxon>Cyphellophoraceae</taxon>
        <taxon>Cyphellophora</taxon>
    </lineage>
</organism>
<dbReference type="AlphaFoldDB" id="W2SAN2"/>
<dbReference type="RefSeq" id="XP_008712724.1">
    <property type="nucleotide sequence ID" value="XM_008714502.1"/>
</dbReference>
<proteinExistence type="predicted"/>
<feature type="transmembrane region" description="Helical" evidence="1">
    <location>
        <begin position="253"/>
        <end position="274"/>
    </location>
</feature>
<feature type="transmembrane region" description="Helical" evidence="1">
    <location>
        <begin position="101"/>
        <end position="122"/>
    </location>
</feature>
<keyword evidence="1" id="KW-1133">Transmembrane helix</keyword>
<dbReference type="VEuPathDB" id="FungiDB:HMPREF1541_09829"/>
<feature type="transmembrane region" description="Helical" evidence="1">
    <location>
        <begin position="339"/>
        <end position="361"/>
    </location>
</feature>
<feature type="transmembrane region" description="Helical" evidence="1">
    <location>
        <begin position="29"/>
        <end position="46"/>
    </location>
</feature>
<name>W2SAN2_CYPE1</name>
<feature type="transmembrane region" description="Helical" evidence="1">
    <location>
        <begin position="134"/>
        <end position="159"/>
    </location>
</feature>
<keyword evidence="1" id="KW-0472">Membrane</keyword>
<dbReference type="STRING" id="1220924.W2SAN2"/>
<dbReference type="GeneID" id="19977168"/>
<accession>W2SAN2</accession>
<evidence type="ECO:0000256" key="1">
    <source>
        <dbReference type="SAM" id="Phobius"/>
    </source>
</evidence>
<dbReference type="eggNOG" id="ENOG502SHFM">
    <property type="taxonomic scope" value="Eukaryota"/>
</dbReference>
<feature type="transmembrane region" description="Helical" evidence="1">
    <location>
        <begin position="307"/>
        <end position="327"/>
    </location>
</feature>
<evidence type="ECO:0000313" key="2">
    <source>
        <dbReference type="EMBL" id="ETN44954.1"/>
    </source>
</evidence>
<feature type="transmembrane region" description="Helical" evidence="1">
    <location>
        <begin position="179"/>
        <end position="198"/>
    </location>
</feature>
<gene>
    <name evidence="2" type="ORF">HMPREF1541_09829</name>
</gene>
<keyword evidence="3" id="KW-1185">Reference proteome</keyword>
<dbReference type="Proteomes" id="UP000030752">
    <property type="component" value="Unassembled WGS sequence"/>
</dbReference>
<dbReference type="HOGENOM" id="CLU_038717_3_0_1"/>
<dbReference type="InParanoid" id="W2SAN2"/>
<reference evidence="2 3" key="1">
    <citation type="submission" date="2013-03" db="EMBL/GenBank/DDBJ databases">
        <title>The Genome Sequence of Phialophora europaea CBS 101466.</title>
        <authorList>
            <consortium name="The Broad Institute Genomics Platform"/>
            <person name="Cuomo C."/>
            <person name="de Hoog S."/>
            <person name="Gorbushina A."/>
            <person name="Walker B."/>
            <person name="Young S.K."/>
            <person name="Zeng Q."/>
            <person name="Gargeya S."/>
            <person name="Fitzgerald M."/>
            <person name="Haas B."/>
            <person name="Abouelleil A."/>
            <person name="Allen A.W."/>
            <person name="Alvarado L."/>
            <person name="Arachchi H.M."/>
            <person name="Berlin A.M."/>
            <person name="Chapman S.B."/>
            <person name="Gainer-Dewar J."/>
            <person name="Goldberg J."/>
            <person name="Griggs A."/>
            <person name="Gujja S."/>
            <person name="Hansen M."/>
            <person name="Howarth C."/>
            <person name="Imamovic A."/>
            <person name="Ireland A."/>
            <person name="Larimer J."/>
            <person name="McCowan C."/>
            <person name="Murphy C."/>
            <person name="Pearson M."/>
            <person name="Poon T.W."/>
            <person name="Priest M."/>
            <person name="Roberts A."/>
            <person name="Saif S."/>
            <person name="Shea T."/>
            <person name="Sisk P."/>
            <person name="Sykes S."/>
            <person name="Wortman J."/>
            <person name="Nusbaum C."/>
            <person name="Birren B."/>
        </authorList>
    </citation>
    <scope>NUCLEOTIDE SEQUENCE [LARGE SCALE GENOMIC DNA]</scope>
    <source>
        <strain evidence="2 3">CBS 101466</strain>
    </source>
</reference>
<sequence>MVATRSVPSSLSDFVRSTARRAPVTTRDASFLILSCVFFYLLWVVMYHNGSADAMNAVVEAGKFPDGTPLKTHYTGIAPVDKILSILVAFTYPVTIGNDQAAWLLMVDVVSTLQTGLAWAFIDSVRFGNKSAWLSYPALIYLAVNGFGAAAILPLYFFTHLRNPIAPGEHYLQLWNAKPLAYSIVLGVLLPGLAELGGMRLSGTQWRHQAIIAFFQASPLLAAALQWTMSGLYPIRNIDVRTRKIAYMPSLRQALVVAGGFSAIAHMLVLGFLLTGRESFSAVYVPDNTRPVAATGLAKLLEGSRLFLQYDFLGISLSVALWCYYLVKETGEEVSTKTLTFILGGILTAGPGAVGSATLYWRENRLYEKQKNSMVRVNA</sequence>
<evidence type="ECO:0000313" key="3">
    <source>
        <dbReference type="Proteomes" id="UP000030752"/>
    </source>
</evidence>
<dbReference type="EMBL" id="KB822713">
    <property type="protein sequence ID" value="ETN44954.1"/>
    <property type="molecule type" value="Genomic_DNA"/>
</dbReference>
<dbReference type="OrthoDB" id="1669814at2759"/>
<protein>
    <submittedName>
        <fullName evidence="2">Uncharacterized protein</fullName>
    </submittedName>
</protein>